<dbReference type="RefSeq" id="WP_318786015.1">
    <property type="nucleotide sequence ID" value="NZ_JAWDKC010000019.1"/>
</dbReference>
<dbReference type="Proteomes" id="UP001272052">
    <property type="component" value="Unassembled WGS sequence"/>
</dbReference>
<gene>
    <name evidence="2" type="ORF">MmiAt1_11820</name>
</gene>
<evidence type="ECO:0000313" key="2">
    <source>
        <dbReference type="EMBL" id="MDV0445597.1"/>
    </source>
</evidence>
<keyword evidence="1" id="KW-0812">Transmembrane</keyword>
<reference evidence="2 3" key="1">
    <citation type="submission" date="2023-06" db="EMBL/GenBank/DDBJ databases">
        <title>Genome sequence of Methanimicrococcus sp. At1.</title>
        <authorList>
            <person name="Protasov E."/>
            <person name="Platt K."/>
            <person name="Poehlein A."/>
            <person name="Daniel R."/>
            <person name="Brune A."/>
        </authorList>
    </citation>
    <scope>NUCLEOTIDE SEQUENCE [LARGE SCALE GENOMIC DNA]</scope>
    <source>
        <strain evidence="2 3">At1</strain>
    </source>
</reference>
<dbReference type="EMBL" id="JAWDKC010000019">
    <property type="protein sequence ID" value="MDV0445597.1"/>
    <property type="molecule type" value="Genomic_DNA"/>
</dbReference>
<sequence length="108" mass="11993">MYRLIFSTAARYASVGTDYLTVSVCAVTLLFPFCCYLTVSVRRCYLTVSACRCRLIRNTVADLPACTCACACACVPVPPRASRSNFSENSLKLQFLFTDISNCKPNFF</sequence>
<keyword evidence="1" id="KW-1133">Transmembrane helix</keyword>
<proteinExistence type="predicted"/>
<comment type="caution">
    <text evidence="2">The sequence shown here is derived from an EMBL/GenBank/DDBJ whole genome shotgun (WGS) entry which is preliminary data.</text>
</comment>
<evidence type="ECO:0008006" key="4">
    <source>
        <dbReference type="Google" id="ProtNLM"/>
    </source>
</evidence>
<organism evidence="2 3">
    <name type="scientific">Methanimicrococcus hacksteinii</name>
    <dbReference type="NCBI Taxonomy" id="3028293"/>
    <lineage>
        <taxon>Archaea</taxon>
        <taxon>Methanobacteriati</taxon>
        <taxon>Methanobacteriota</taxon>
        <taxon>Stenosarchaea group</taxon>
        <taxon>Methanomicrobia</taxon>
        <taxon>Methanosarcinales</taxon>
        <taxon>Methanosarcinaceae</taxon>
        <taxon>Methanimicrococcus</taxon>
    </lineage>
</organism>
<protein>
    <recommendedName>
        <fullName evidence="4">Secreted protein</fullName>
    </recommendedName>
</protein>
<feature type="transmembrane region" description="Helical" evidence="1">
    <location>
        <begin position="20"/>
        <end position="39"/>
    </location>
</feature>
<evidence type="ECO:0000313" key="3">
    <source>
        <dbReference type="Proteomes" id="UP001272052"/>
    </source>
</evidence>
<keyword evidence="1" id="KW-0472">Membrane</keyword>
<evidence type="ECO:0000256" key="1">
    <source>
        <dbReference type="SAM" id="Phobius"/>
    </source>
</evidence>
<accession>A0ABU3VQA3</accession>
<name>A0ABU3VQA3_9EURY</name>
<keyword evidence="3" id="KW-1185">Reference proteome</keyword>